<dbReference type="PANTHER" id="PTHR28037:SF1">
    <property type="entry name" value="ALCOHOL O-ACETYLTRANSFERASE 1-RELATED"/>
    <property type="match status" value="1"/>
</dbReference>
<organism evidence="1 2">
    <name type="scientific">Paxillus rubicundulus Ve08.2h10</name>
    <dbReference type="NCBI Taxonomy" id="930991"/>
    <lineage>
        <taxon>Eukaryota</taxon>
        <taxon>Fungi</taxon>
        <taxon>Dikarya</taxon>
        <taxon>Basidiomycota</taxon>
        <taxon>Agaricomycotina</taxon>
        <taxon>Agaricomycetes</taxon>
        <taxon>Agaricomycetidae</taxon>
        <taxon>Boletales</taxon>
        <taxon>Paxilineae</taxon>
        <taxon>Paxillaceae</taxon>
        <taxon>Paxillus</taxon>
    </lineage>
</organism>
<dbReference type="HOGENOM" id="CLU_016660_0_0_1"/>
<protein>
    <recommendedName>
        <fullName evidence="3">Alcohol O-acetyltransferase</fullName>
    </recommendedName>
</protein>
<dbReference type="AlphaFoldDB" id="A0A0D0DHA7"/>
<reference evidence="2" key="2">
    <citation type="submission" date="2015-01" db="EMBL/GenBank/DDBJ databases">
        <title>Evolutionary Origins and Diversification of the Mycorrhizal Mutualists.</title>
        <authorList>
            <consortium name="DOE Joint Genome Institute"/>
            <consortium name="Mycorrhizal Genomics Consortium"/>
            <person name="Kohler A."/>
            <person name="Kuo A."/>
            <person name="Nagy L.G."/>
            <person name="Floudas D."/>
            <person name="Copeland A."/>
            <person name="Barry K.W."/>
            <person name="Cichocki N."/>
            <person name="Veneault-Fourrey C."/>
            <person name="LaButti K."/>
            <person name="Lindquist E.A."/>
            <person name="Lipzen A."/>
            <person name="Lundell T."/>
            <person name="Morin E."/>
            <person name="Murat C."/>
            <person name="Riley R."/>
            <person name="Ohm R."/>
            <person name="Sun H."/>
            <person name="Tunlid A."/>
            <person name="Henrissat B."/>
            <person name="Grigoriev I.V."/>
            <person name="Hibbett D.S."/>
            <person name="Martin F."/>
        </authorList>
    </citation>
    <scope>NUCLEOTIDE SEQUENCE [LARGE SCALE GENOMIC DNA]</scope>
    <source>
        <strain evidence="2">Ve08.2h10</strain>
    </source>
</reference>
<dbReference type="Proteomes" id="UP000054538">
    <property type="component" value="Unassembled WGS sequence"/>
</dbReference>
<accession>A0A0D0DHA7</accession>
<dbReference type="PANTHER" id="PTHR28037">
    <property type="entry name" value="ALCOHOL O-ACETYLTRANSFERASE 1-RELATED"/>
    <property type="match status" value="1"/>
</dbReference>
<sequence>MSSYPPPSPPLSDASRGESLVASDVQTVAQELRQPCAQRKLGSNELSYFLPSRANGVNDMYLHLGFDAPEQLVHRARVHTVWAILRVRHPLLASKVVIRNYDDVRFIYTPPQSPEDALLNTENTVEYRNASKDDLIGAYLNGARTLSNDRLSYLIVSQGGPPSLPTSASCQTTPTAEGTLEPIYTHDILICAAHFLGDGMALHQFANDLFGLLGSQKTQQELDKQLSDEWVNYCSPASDKIYVLPNAMEENFPAETSKFRRAIGKVDFNISKCKTIGGQTFPQKSRQARHTIVPTVSYDEDRTKAILKRCKTHGVSISAALFAICNIAWARYGNGQRDLPTLMYSALNVRPYFTVKSPHDSYWFLALGYFNVVLPNFIPQSVELSSIFWHRARLAKEQSNHAAKHPMVVSRCQLMAAERAQRARVWAKEDDDKEHGIPIAPPLVPQPAVLAPRTPSSALIGLSLLGNLDGMYKHASFPAIQLHTLTTGSRQRPGGMLLFGYTFARKLWISLGYDENGFEKEVVERFWEGVLQVTDEVLIR</sequence>
<evidence type="ECO:0000313" key="2">
    <source>
        <dbReference type="Proteomes" id="UP000054538"/>
    </source>
</evidence>
<name>A0A0D0DHA7_9AGAM</name>
<dbReference type="EMBL" id="KN824930">
    <property type="protein sequence ID" value="KIK97547.1"/>
    <property type="molecule type" value="Genomic_DNA"/>
</dbReference>
<keyword evidence="2" id="KW-1185">Reference proteome</keyword>
<dbReference type="Gene3D" id="3.30.559.10">
    <property type="entry name" value="Chloramphenicol acetyltransferase-like domain"/>
    <property type="match status" value="1"/>
</dbReference>
<dbReference type="STRING" id="930991.A0A0D0DHA7"/>
<proteinExistence type="predicted"/>
<dbReference type="InterPro" id="IPR052058">
    <property type="entry name" value="Alcohol_O-acetyltransferase"/>
</dbReference>
<dbReference type="OrthoDB" id="3355480at2759"/>
<dbReference type="InterPro" id="IPR023213">
    <property type="entry name" value="CAT-like_dom_sf"/>
</dbReference>
<evidence type="ECO:0000313" key="1">
    <source>
        <dbReference type="EMBL" id="KIK97547.1"/>
    </source>
</evidence>
<dbReference type="InParanoid" id="A0A0D0DHA7"/>
<gene>
    <name evidence="1" type="ORF">PAXRUDRAFT_763851</name>
</gene>
<reference evidence="1 2" key="1">
    <citation type="submission" date="2014-04" db="EMBL/GenBank/DDBJ databases">
        <authorList>
            <consortium name="DOE Joint Genome Institute"/>
            <person name="Kuo A."/>
            <person name="Kohler A."/>
            <person name="Jargeat P."/>
            <person name="Nagy L.G."/>
            <person name="Floudas D."/>
            <person name="Copeland A."/>
            <person name="Barry K.W."/>
            <person name="Cichocki N."/>
            <person name="Veneault-Fourrey C."/>
            <person name="LaButti K."/>
            <person name="Lindquist E.A."/>
            <person name="Lipzen A."/>
            <person name="Lundell T."/>
            <person name="Morin E."/>
            <person name="Murat C."/>
            <person name="Sun H."/>
            <person name="Tunlid A."/>
            <person name="Henrissat B."/>
            <person name="Grigoriev I.V."/>
            <person name="Hibbett D.S."/>
            <person name="Martin F."/>
            <person name="Nordberg H.P."/>
            <person name="Cantor M.N."/>
            <person name="Hua S.X."/>
        </authorList>
    </citation>
    <scope>NUCLEOTIDE SEQUENCE [LARGE SCALE GENOMIC DNA]</scope>
    <source>
        <strain evidence="1 2">Ve08.2h10</strain>
    </source>
</reference>
<evidence type="ECO:0008006" key="3">
    <source>
        <dbReference type="Google" id="ProtNLM"/>
    </source>
</evidence>